<sequence length="77" mass="8768">RPSTLLHLLLSYSKLRNNRPIPLPFSTYPSSSLLTDTSKYFFEMTLLFTPAYTHTSTISQDTCYLPPAKTQQSTSLH</sequence>
<name>A0A0V0H793_SOLCH</name>
<dbReference type="EMBL" id="GEDG01025314">
    <property type="protein sequence ID" value="JAP15339.1"/>
    <property type="molecule type" value="Transcribed_RNA"/>
</dbReference>
<proteinExistence type="predicted"/>
<feature type="non-terminal residue" evidence="1">
    <location>
        <position position="1"/>
    </location>
</feature>
<protein>
    <submittedName>
        <fullName evidence="1">Putative ovule protein</fullName>
    </submittedName>
</protein>
<dbReference type="AlphaFoldDB" id="A0A0V0H793"/>
<organism evidence="1">
    <name type="scientific">Solanum chacoense</name>
    <name type="common">Chaco potato</name>
    <dbReference type="NCBI Taxonomy" id="4108"/>
    <lineage>
        <taxon>Eukaryota</taxon>
        <taxon>Viridiplantae</taxon>
        <taxon>Streptophyta</taxon>
        <taxon>Embryophyta</taxon>
        <taxon>Tracheophyta</taxon>
        <taxon>Spermatophyta</taxon>
        <taxon>Magnoliopsida</taxon>
        <taxon>eudicotyledons</taxon>
        <taxon>Gunneridae</taxon>
        <taxon>Pentapetalae</taxon>
        <taxon>asterids</taxon>
        <taxon>lamiids</taxon>
        <taxon>Solanales</taxon>
        <taxon>Solanaceae</taxon>
        <taxon>Solanoideae</taxon>
        <taxon>Solaneae</taxon>
        <taxon>Solanum</taxon>
    </lineage>
</organism>
<accession>A0A0V0H793</accession>
<reference evidence="1" key="1">
    <citation type="submission" date="2015-12" db="EMBL/GenBank/DDBJ databases">
        <title>Gene expression during late stages of embryo sac development: a critical building block for successful pollen-pistil interactions.</title>
        <authorList>
            <person name="Liu Y."/>
            <person name="Joly V."/>
            <person name="Sabar M."/>
            <person name="Matton D.P."/>
        </authorList>
    </citation>
    <scope>NUCLEOTIDE SEQUENCE</scope>
</reference>
<evidence type="ECO:0000313" key="1">
    <source>
        <dbReference type="EMBL" id="JAP15339.1"/>
    </source>
</evidence>